<comment type="similarity">
    <text evidence="1">Belongs to the acetyltransferase family. GNA1 subfamily.</text>
</comment>
<dbReference type="PANTHER" id="PTHR13355:SF11">
    <property type="entry name" value="GLUCOSAMINE 6-PHOSPHATE N-ACETYLTRANSFERASE"/>
    <property type="match status" value="1"/>
</dbReference>
<gene>
    <name evidence="3" type="primary">KNAG0E03390</name>
    <name evidence="3" type="ordered locus">KNAG_0E03390</name>
</gene>
<dbReference type="Gene3D" id="3.40.630.30">
    <property type="match status" value="1"/>
</dbReference>
<dbReference type="InterPro" id="IPR039143">
    <property type="entry name" value="GNPNAT1-like"/>
</dbReference>
<dbReference type="OMA" id="NQRYDWI"/>
<dbReference type="RefSeq" id="XP_022464843.1">
    <property type="nucleotide sequence ID" value="XM_022608336.1"/>
</dbReference>
<dbReference type="SUPFAM" id="SSF55729">
    <property type="entry name" value="Acyl-CoA N-acyltransferases (Nat)"/>
    <property type="match status" value="1"/>
</dbReference>
<dbReference type="PANTHER" id="PTHR13355">
    <property type="entry name" value="GLUCOSAMINE 6-PHOSPHATE N-ACETYLTRANSFERASE"/>
    <property type="match status" value="1"/>
</dbReference>
<evidence type="ECO:0000259" key="2">
    <source>
        <dbReference type="PROSITE" id="PS51186"/>
    </source>
</evidence>
<dbReference type="GO" id="GO:0004343">
    <property type="term" value="F:glucosamine 6-phosphate N-acetyltransferase activity"/>
    <property type="evidence" value="ECO:0007669"/>
    <property type="project" value="UniProtKB-UniRule"/>
</dbReference>
<name>J7RZG2_HUIN7</name>
<dbReference type="PROSITE" id="PS51186">
    <property type="entry name" value="GNAT"/>
    <property type="match status" value="1"/>
</dbReference>
<keyword evidence="1" id="KW-0808">Transferase</keyword>
<dbReference type="UniPathway" id="UPA00113">
    <property type="reaction ID" value="UER00529"/>
</dbReference>
<accession>J7RZG2</accession>
<dbReference type="eggNOG" id="KOG3396">
    <property type="taxonomic scope" value="Eukaryota"/>
</dbReference>
<sequence length="159" mass="17899">MSGLPDGFYIREIELQDYEGVKLTLKNLTVVEPLTKQSFENVVTFWKTQLVRNTIKTYNVYVIVHLDNEGREDGIAAVGTLFLEQKLIHGGGLVGHIEDISVSENYQGKSLGKHLIAHLSNVGRDAGCYKVILDCAEKNIGFYEKCGYKRAAIEMDKRF</sequence>
<comment type="catalytic activity">
    <reaction evidence="1">
        <text>D-glucosamine 6-phosphate + acetyl-CoA = N-acetyl-D-glucosamine 6-phosphate + CoA + H(+)</text>
        <dbReference type="Rhea" id="RHEA:10292"/>
        <dbReference type="ChEBI" id="CHEBI:15378"/>
        <dbReference type="ChEBI" id="CHEBI:57287"/>
        <dbReference type="ChEBI" id="CHEBI:57288"/>
        <dbReference type="ChEBI" id="CHEBI:57513"/>
        <dbReference type="ChEBI" id="CHEBI:58725"/>
        <dbReference type="EC" id="2.3.1.4"/>
    </reaction>
</comment>
<dbReference type="AlphaFoldDB" id="J7RZG2"/>
<keyword evidence="4" id="KW-1185">Reference proteome</keyword>
<evidence type="ECO:0000256" key="1">
    <source>
        <dbReference type="RuleBase" id="RU365086"/>
    </source>
</evidence>
<dbReference type="InterPro" id="IPR000182">
    <property type="entry name" value="GNAT_dom"/>
</dbReference>
<dbReference type="EMBL" id="HE978318">
    <property type="protein sequence ID" value="CCK70597.1"/>
    <property type="molecule type" value="Genomic_DNA"/>
</dbReference>
<dbReference type="GO" id="GO:0004059">
    <property type="term" value="F:aralkylamine N-acetyltransferase activity"/>
    <property type="evidence" value="ECO:0007669"/>
    <property type="project" value="EnsemblFungi"/>
</dbReference>
<dbReference type="GO" id="GO:0006048">
    <property type="term" value="P:UDP-N-acetylglucosamine biosynthetic process"/>
    <property type="evidence" value="ECO:0007669"/>
    <property type="project" value="UniProtKB-UniRule"/>
</dbReference>
<protein>
    <recommendedName>
        <fullName evidence="1">Glucosamine 6-phosphate N-acetyltransferase</fullName>
        <ecNumber evidence="1">2.3.1.4</ecNumber>
    </recommendedName>
</protein>
<evidence type="ECO:0000313" key="4">
    <source>
        <dbReference type="Proteomes" id="UP000006310"/>
    </source>
</evidence>
<dbReference type="KEGG" id="kng:KNAG_0E03390"/>
<dbReference type="Proteomes" id="UP000006310">
    <property type="component" value="Chromosome 5"/>
</dbReference>
<keyword evidence="1" id="KW-0012">Acyltransferase</keyword>
<reference evidence="4" key="2">
    <citation type="submission" date="2012-08" db="EMBL/GenBank/DDBJ databases">
        <title>Genome sequence of Kazachstania naganishii.</title>
        <authorList>
            <person name="Gordon J.L."/>
            <person name="Armisen D."/>
            <person name="Proux-Wera E."/>
            <person name="OhEigeartaigh S.S."/>
            <person name="Byrne K.P."/>
            <person name="Wolfe K.H."/>
        </authorList>
    </citation>
    <scope>NUCLEOTIDE SEQUENCE [LARGE SCALE GENOMIC DNA]</scope>
    <source>
        <strain evidence="4">ATCC MYA-139 / BCRC 22969 / CBS 8797 / CCRC 22969 / KCTC 17520 / NBRC 10181 / NCYC 3082</strain>
    </source>
</reference>
<dbReference type="EC" id="2.3.1.4" evidence="1"/>
<reference evidence="3 4" key="1">
    <citation type="journal article" date="2011" name="Proc. Natl. Acad. Sci. U.S.A.">
        <title>Evolutionary erosion of yeast sex chromosomes by mating-type switching accidents.</title>
        <authorList>
            <person name="Gordon J.L."/>
            <person name="Armisen D."/>
            <person name="Proux-Wera E."/>
            <person name="Oheigeartaigh S.S."/>
            <person name="Byrne K.P."/>
            <person name="Wolfe K.H."/>
        </authorList>
    </citation>
    <scope>NUCLEOTIDE SEQUENCE [LARGE SCALE GENOMIC DNA]</scope>
    <source>
        <strain evidence="4">ATCC MYA-139 / BCRC 22969 / CBS 8797 / CCRC 22969 / KCTC 17520 / NBRC 10181 / NCYC 3082</strain>
    </source>
</reference>
<dbReference type="OrthoDB" id="10039976at2759"/>
<dbReference type="CDD" id="cd04301">
    <property type="entry name" value="NAT_SF"/>
    <property type="match status" value="1"/>
</dbReference>
<dbReference type="HOGENOM" id="CLU_072095_0_1_1"/>
<organism evidence="3 4">
    <name type="scientific">Huiozyma naganishii (strain ATCC MYA-139 / BCRC 22969 / CBS 8797 / KCTC 17520 / NBRC 10181 / NCYC 3082 / Yp74L-3)</name>
    <name type="common">Yeast</name>
    <name type="synonym">Kazachstania naganishii</name>
    <dbReference type="NCBI Taxonomy" id="1071383"/>
    <lineage>
        <taxon>Eukaryota</taxon>
        <taxon>Fungi</taxon>
        <taxon>Dikarya</taxon>
        <taxon>Ascomycota</taxon>
        <taxon>Saccharomycotina</taxon>
        <taxon>Saccharomycetes</taxon>
        <taxon>Saccharomycetales</taxon>
        <taxon>Saccharomycetaceae</taxon>
        <taxon>Huiozyma</taxon>
    </lineage>
</organism>
<dbReference type="Pfam" id="PF00583">
    <property type="entry name" value="Acetyltransf_1"/>
    <property type="match status" value="1"/>
</dbReference>
<dbReference type="STRING" id="1071383.J7RZG2"/>
<dbReference type="InterPro" id="IPR016181">
    <property type="entry name" value="Acyl_CoA_acyltransferase"/>
</dbReference>
<dbReference type="GeneID" id="34526297"/>
<comment type="pathway">
    <text evidence="1">Nucleotide-sugar biosynthesis; UDP-N-acetyl-alpha-D-glucosamine biosynthesis; N-acetyl-alpha-D-glucosamine 1-phosphate from alpha-D-glucosamine 6-phosphate (route I): step 1/2.</text>
</comment>
<evidence type="ECO:0000313" key="3">
    <source>
        <dbReference type="EMBL" id="CCK70597.1"/>
    </source>
</evidence>
<proteinExistence type="inferred from homology"/>
<feature type="domain" description="N-acetyltransferase" evidence="2">
    <location>
        <begin position="29"/>
        <end position="159"/>
    </location>
</feature>